<protein>
    <submittedName>
        <fullName evidence="3">LysM peptidoglycan-binding domain-containing protein</fullName>
    </submittedName>
</protein>
<keyword evidence="1" id="KW-0732">Signal</keyword>
<name>A0ABU9HTC1_9FLAO</name>
<feature type="domain" description="LysM" evidence="2">
    <location>
        <begin position="158"/>
        <end position="201"/>
    </location>
</feature>
<feature type="domain" description="LysM" evidence="2">
    <location>
        <begin position="24"/>
        <end position="67"/>
    </location>
</feature>
<dbReference type="Pfam" id="PF01476">
    <property type="entry name" value="LysM"/>
    <property type="match status" value="4"/>
</dbReference>
<gene>
    <name evidence="3" type="ORF">AAEO56_01705</name>
</gene>
<proteinExistence type="predicted"/>
<dbReference type="InterPro" id="IPR036779">
    <property type="entry name" value="LysM_dom_sf"/>
</dbReference>
<feature type="signal peptide" evidence="1">
    <location>
        <begin position="1"/>
        <end position="20"/>
    </location>
</feature>
<feature type="domain" description="LysM" evidence="2">
    <location>
        <begin position="219"/>
        <end position="262"/>
    </location>
</feature>
<organism evidence="3 4">
    <name type="scientific">Flavobacterium arundinis</name>
    <dbReference type="NCBI Taxonomy" id="3139143"/>
    <lineage>
        <taxon>Bacteria</taxon>
        <taxon>Pseudomonadati</taxon>
        <taxon>Bacteroidota</taxon>
        <taxon>Flavobacteriia</taxon>
        <taxon>Flavobacteriales</taxon>
        <taxon>Flavobacteriaceae</taxon>
        <taxon>Flavobacterium</taxon>
    </lineage>
</organism>
<dbReference type="PANTHER" id="PTHR33734">
    <property type="entry name" value="LYSM DOMAIN-CONTAINING GPI-ANCHORED PROTEIN 2"/>
    <property type="match status" value="1"/>
</dbReference>
<dbReference type="SMART" id="SM00257">
    <property type="entry name" value="LysM"/>
    <property type="match status" value="4"/>
</dbReference>
<dbReference type="Gene3D" id="3.40.50.2300">
    <property type="match status" value="1"/>
</dbReference>
<evidence type="ECO:0000313" key="3">
    <source>
        <dbReference type="EMBL" id="MEL1242963.1"/>
    </source>
</evidence>
<dbReference type="InterPro" id="IPR018392">
    <property type="entry name" value="LysM"/>
</dbReference>
<dbReference type="EMBL" id="JBBYHR010000001">
    <property type="protein sequence ID" value="MEL1242963.1"/>
    <property type="molecule type" value="Genomic_DNA"/>
</dbReference>
<dbReference type="Gene3D" id="3.10.350.10">
    <property type="entry name" value="LysM domain"/>
    <property type="match status" value="4"/>
</dbReference>
<dbReference type="RefSeq" id="WP_341695281.1">
    <property type="nucleotide sequence ID" value="NZ_JBBYHR010000001.1"/>
</dbReference>
<evidence type="ECO:0000259" key="2">
    <source>
        <dbReference type="PROSITE" id="PS51782"/>
    </source>
</evidence>
<dbReference type="CDD" id="cd00118">
    <property type="entry name" value="LysM"/>
    <property type="match status" value="4"/>
</dbReference>
<keyword evidence="4" id="KW-1185">Reference proteome</keyword>
<feature type="domain" description="LysM" evidence="2">
    <location>
        <begin position="87"/>
        <end position="131"/>
    </location>
</feature>
<sequence>MKYLVVLFFSLALLSTSAYAQDYKKHTVAKGETVASIAKQYKVTPYDIYRINPDAKNGIKENATLLIPAPGKEAAAPKEKPTKVANTIHEVTAKETLYSLSKKYNVTVDDIQKANGDAIKDGLKVGQQIIIPIKGSGVAAQVKAAEKEDAKKDSNAYIYHVVEAGETKYSIARKHGITVQLIEDLNPKVKDTLPLGYNLKLVDNSVMKPDTTPETKSYTQYAVQPKETIYSISKKAGISEEQLIAMNPELKNGLKDGMVLQLPLEKAVSTNGDIVVTLGKGAPGSVTDLTKTLKKSGKKEIAILLPFNMARLESDTLRKHMLRSDRFLNMTLDFYAGALIAIDSAKALGLPLKVRIMDSKETKNTSDVNGLAASLGSANAVIGPFFQGNVENAAALLASKNIPVISPLSKDKSKPYSNLFNSIPSNETIRMAMMTYLKSKDANVIAIVDPKKSAARDFIRANYPSARFIDGTPTDAILRTHLVKDRMNYVFLETENTGMVLTATKLLAAALPDYKIQLVVPELTDALENDEMPMDRLVKLKMLYPSVTRDNNTPQAAIFAKVFKEKNGIMPSQFATRGFDVTFDTILRLFQEEDFAEGIASKASEQVENKFSYTSQNGGNYNTGVYIMQYDEGLTVKQAE</sequence>
<dbReference type="SUPFAM" id="SSF54106">
    <property type="entry name" value="LysM domain"/>
    <property type="match status" value="4"/>
</dbReference>
<dbReference type="Proteomes" id="UP001464555">
    <property type="component" value="Unassembled WGS sequence"/>
</dbReference>
<dbReference type="PROSITE" id="PS51782">
    <property type="entry name" value="LYSM"/>
    <property type="match status" value="4"/>
</dbReference>
<evidence type="ECO:0000256" key="1">
    <source>
        <dbReference type="SAM" id="SignalP"/>
    </source>
</evidence>
<feature type="chain" id="PRO_5045688152" evidence="1">
    <location>
        <begin position="21"/>
        <end position="640"/>
    </location>
</feature>
<dbReference type="SUPFAM" id="SSF53822">
    <property type="entry name" value="Periplasmic binding protein-like I"/>
    <property type="match status" value="1"/>
</dbReference>
<evidence type="ECO:0000313" key="4">
    <source>
        <dbReference type="Proteomes" id="UP001464555"/>
    </source>
</evidence>
<comment type="caution">
    <text evidence="3">The sequence shown here is derived from an EMBL/GenBank/DDBJ whole genome shotgun (WGS) entry which is preliminary data.</text>
</comment>
<reference evidence="3 4" key="1">
    <citation type="submission" date="2024-04" db="EMBL/GenBank/DDBJ databases">
        <title>Flavobacterium sp. DGU11 16S ribosomal RNA gene Genome sequencing and assembly.</title>
        <authorList>
            <person name="Park S."/>
        </authorList>
    </citation>
    <scope>NUCLEOTIDE SEQUENCE [LARGE SCALE GENOMIC DNA]</scope>
    <source>
        <strain evidence="3 4">DGU11</strain>
    </source>
</reference>
<dbReference type="PANTHER" id="PTHR33734:SF22">
    <property type="entry name" value="MEMBRANE-BOUND LYTIC MUREIN TRANSGLYCOSYLASE D"/>
    <property type="match status" value="1"/>
</dbReference>
<accession>A0ABU9HTC1</accession>
<dbReference type="InterPro" id="IPR028082">
    <property type="entry name" value="Peripla_BP_I"/>
</dbReference>